<feature type="compositionally biased region" description="Low complexity" evidence="1">
    <location>
        <begin position="183"/>
        <end position="193"/>
    </location>
</feature>
<feature type="region of interest" description="Disordered" evidence="1">
    <location>
        <begin position="1"/>
        <end position="65"/>
    </location>
</feature>
<dbReference type="GeneID" id="109983540"/>
<proteinExistence type="predicted"/>
<sequence length="317" mass="34149">MEEEALPRRSVADLAGRFKGLAPPQDAAGEKTEKPVRRRPPRSLQIPKPHEDNQEPEGVTSTLPVKVKRNSALIEKLQANLALSPTALLPSPKSPGFRLLPPSFPPQSPVSAPVTTVTTTPSTPTPLSPVATSPLTEEEGPASFEAPPIPEEGSILSNINKSRARHSTRRRPPSRRHRKTSSGDEVGLSSSSEQGDKKTDRAEEEGVGEGVGEGGQDEDKTGEVKEEKTDASMKNETHEEEKSEIDVESREDDTKDGAIPSTGGGEEASSSRTREEEEEAEKNSGGKHEEESTEGATNTESREEEKSAETTCQTSYL</sequence>
<feature type="region of interest" description="Disordered" evidence="1">
    <location>
        <begin position="82"/>
        <end position="317"/>
    </location>
</feature>
<dbReference type="Proteomes" id="UP000261660">
    <property type="component" value="Unplaced"/>
</dbReference>
<feature type="domain" description="FAM21/CAPZIP" evidence="2">
    <location>
        <begin position="64"/>
        <end position="186"/>
    </location>
</feature>
<dbReference type="OrthoDB" id="9450049at2759"/>
<accession>A0A3Q3E8E4</accession>
<dbReference type="InParanoid" id="A0A3Q3E8E4"/>
<dbReference type="GeneTree" id="ENSGT00940000153997"/>
<dbReference type="CTD" id="566846"/>
<reference evidence="3" key="2">
    <citation type="submission" date="2025-09" db="UniProtKB">
        <authorList>
            <consortium name="Ensembl"/>
        </authorList>
    </citation>
    <scope>IDENTIFICATION</scope>
</reference>
<feature type="compositionally biased region" description="Low complexity" evidence="1">
    <location>
        <begin position="109"/>
        <end position="122"/>
    </location>
</feature>
<feature type="compositionally biased region" description="Basic and acidic residues" evidence="1">
    <location>
        <begin position="281"/>
        <end position="290"/>
    </location>
</feature>
<evidence type="ECO:0000313" key="3">
    <source>
        <dbReference type="Ensembl" id="ENSLBEP00000002286.1"/>
    </source>
</evidence>
<name>A0A3Q3E8E4_9LABR</name>
<protein>
    <submittedName>
        <fullName evidence="3">CapZ-interacting protein-like</fullName>
    </submittedName>
</protein>
<evidence type="ECO:0000313" key="4">
    <source>
        <dbReference type="Proteomes" id="UP000261660"/>
    </source>
</evidence>
<feature type="compositionally biased region" description="Low complexity" evidence="1">
    <location>
        <begin position="82"/>
        <end position="95"/>
    </location>
</feature>
<dbReference type="RefSeq" id="XP_020488945.1">
    <property type="nucleotide sequence ID" value="XM_020633289.3"/>
</dbReference>
<reference evidence="3" key="1">
    <citation type="submission" date="2025-08" db="UniProtKB">
        <authorList>
            <consortium name="Ensembl"/>
        </authorList>
    </citation>
    <scope>IDENTIFICATION</scope>
</reference>
<keyword evidence="4" id="KW-1185">Reference proteome</keyword>
<feature type="compositionally biased region" description="Basic and acidic residues" evidence="1">
    <location>
        <begin position="217"/>
        <end position="256"/>
    </location>
</feature>
<evidence type="ECO:0000256" key="1">
    <source>
        <dbReference type="SAM" id="MobiDB-lite"/>
    </source>
</evidence>
<dbReference type="Pfam" id="PF15255">
    <property type="entry name" value="CAP-ZIP_m"/>
    <property type="match status" value="1"/>
</dbReference>
<organism evidence="3 4">
    <name type="scientific">Labrus bergylta</name>
    <name type="common">ballan wrasse</name>
    <dbReference type="NCBI Taxonomy" id="56723"/>
    <lineage>
        <taxon>Eukaryota</taxon>
        <taxon>Metazoa</taxon>
        <taxon>Chordata</taxon>
        <taxon>Craniata</taxon>
        <taxon>Vertebrata</taxon>
        <taxon>Euteleostomi</taxon>
        <taxon>Actinopterygii</taxon>
        <taxon>Neopterygii</taxon>
        <taxon>Teleostei</taxon>
        <taxon>Neoteleostei</taxon>
        <taxon>Acanthomorphata</taxon>
        <taxon>Eupercaria</taxon>
        <taxon>Labriformes</taxon>
        <taxon>Labridae</taxon>
        <taxon>Labrus</taxon>
    </lineage>
</organism>
<feature type="compositionally biased region" description="Basic residues" evidence="1">
    <location>
        <begin position="162"/>
        <end position="180"/>
    </location>
</feature>
<feature type="compositionally biased region" description="Basic and acidic residues" evidence="1">
    <location>
        <begin position="1"/>
        <end position="11"/>
    </location>
</feature>
<dbReference type="STRING" id="56723.ENSLBEP00000002286"/>
<dbReference type="Ensembl" id="ENSLBET00000002417.1">
    <property type="protein sequence ID" value="ENSLBEP00000002286.1"/>
    <property type="gene ID" value="ENSLBEG00000001806.1"/>
</dbReference>
<dbReference type="InterPro" id="IPR029341">
    <property type="entry name" value="FAM21/CAPZIP"/>
</dbReference>
<dbReference type="AlphaFoldDB" id="A0A3Q3E8E4"/>
<evidence type="ECO:0000259" key="2">
    <source>
        <dbReference type="Pfam" id="PF15255"/>
    </source>
</evidence>